<dbReference type="EMBL" id="GL832990">
    <property type="protein sequence ID" value="EGD80040.1"/>
    <property type="molecule type" value="Genomic_DNA"/>
</dbReference>
<organism evidence="3">
    <name type="scientific">Salpingoeca rosetta (strain ATCC 50818 / BSB-021)</name>
    <dbReference type="NCBI Taxonomy" id="946362"/>
    <lineage>
        <taxon>Eukaryota</taxon>
        <taxon>Choanoflagellata</taxon>
        <taxon>Craspedida</taxon>
        <taxon>Salpingoecidae</taxon>
        <taxon>Salpingoeca</taxon>
    </lineage>
</organism>
<dbReference type="AlphaFoldDB" id="F2UQY5"/>
<dbReference type="RefSeq" id="XP_004988365.1">
    <property type="nucleotide sequence ID" value="XM_004988308.1"/>
</dbReference>
<name>F2UQY5_SALR5</name>
<evidence type="ECO:0000313" key="3">
    <source>
        <dbReference type="Proteomes" id="UP000007799"/>
    </source>
</evidence>
<sequence length="447" mass="49956">MPGAAVVVVVVSVAAVAAVMVQGHPMLHYYSGLKHHEDDHVVSVEEPVAQTTEEGPASNNLPPIVFVPGLTSAALDVELNNAPSLFGCPHTTEPGEPLRMWPAQINSTKDYFCFLENLKMWYDPISNQLHNRKGEKVLVEDWGGFEGLPLFRKVYTPLVKKGYVIGKNLFGAPFDWRGPARTFPDFFANMTKTIESAYAQNNNRKVAIIAASYGPQFVLAFLHRQSQAWKDKYIHWFIAESPVWSGCPASLLSLVSGYDVSNGTLSLMFSRQVAMETASSFWLLPRAGTTNTTWGKDEPIAFTPSRNYTSSDYKQLMTDIGFGFRTPAMEYTVNDTDLKDFEHPGVNTYVTYGYNLDTPGTFVWDEDFVHNITGAPPYPRVFNATDTGDGIVPVRSSMRAWHAWQDDMKQAKKTLMYKGYNKQQHALCILSTGSGASCWHEVFQCVW</sequence>
<dbReference type="Proteomes" id="UP000007799">
    <property type="component" value="Unassembled WGS sequence"/>
</dbReference>
<dbReference type="FunCoup" id="F2UQY5">
    <property type="interactions" value="539"/>
</dbReference>
<evidence type="ECO:0000256" key="1">
    <source>
        <dbReference type="SAM" id="SignalP"/>
    </source>
</evidence>
<evidence type="ECO:0000313" key="2">
    <source>
        <dbReference type="EMBL" id="EGD80040.1"/>
    </source>
</evidence>
<accession>F2UQY5</accession>
<dbReference type="eggNOG" id="KOG2369">
    <property type="taxonomic scope" value="Eukaryota"/>
</dbReference>
<dbReference type="GeneID" id="16068894"/>
<feature type="chain" id="PRO_5003290906" description="Lecithin:cholesterol acyltransferase" evidence="1">
    <location>
        <begin position="24"/>
        <end position="447"/>
    </location>
</feature>
<dbReference type="Pfam" id="PF02450">
    <property type="entry name" value="LCAT"/>
    <property type="match status" value="1"/>
</dbReference>
<dbReference type="GO" id="GO:0008374">
    <property type="term" value="F:O-acyltransferase activity"/>
    <property type="evidence" value="ECO:0007669"/>
    <property type="project" value="InterPro"/>
</dbReference>
<dbReference type="PANTHER" id="PTHR11440">
    <property type="entry name" value="LECITHIN-CHOLESTEROL ACYLTRANSFERASE-RELATED"/>
    <property type="match status" value="1"/>
</dbReference>
<dbReference type="STRING" id="946362.F2UQY5"/>
<evidence type="ECO:0008006" key="4">
    <source>
        <dbReference type="Google" id="ProtNLM"/>
    </source>
</evidence>
<feature type="signal peptide" evidence="1">
    <location>
        <begin position="1"/>
        <end position="23"/>
    </location>
</feature>
<dbReference type="GO" id="GO:0006629">
    <property type="term" value="P:lipid metabolic process"/>
    <property type="evidence" value="ECO:0007669"/>
    <property type="project" value="InterPro"/>
</dbReference>
<keyword evidence="3" id="KW-1185">Reference proteome</keyword>
<dbReference type="KEGG" id="sre:PTSG_10314"/>
<dbReference type="InterPro" id="IPR003386">
    <property type="entry name" value="LACT/PDAT_acylTrfase"/>
</dbReference>
<reference evidence="2" key="1">
    <citation type="submission" date="2009-08" db="EMBL/GenBank/DDBJ databases">
        <title>Annotation of Salpingoeca rosetta.</title>
        <authorList>
            <consortium name="The Broad Institute Genome Sequencing Platform"/>
            <person name="Russ C."/>
            <person name="Cuomo C."/>
            <person name="Burger G."/>
            <person name="Gray M.W."/>
            <person name="Holland P.W.H."/>
            <person name="King N."/>
            <person name="Lang F.B.F."/>
            <person name="Roger A.J."/>
            <person name="Ruiz-Trillo I."/>
            <person name="Young S.K."/>
            <person name="Zeng Q."/>
            <person name="Gargeya S."/>
            <person name="Alvarado L."/>
            <person name="Berlin A."/>
            <person name="Chapman S.B."/>
            <person name="Chen Z."/>
            <person name="Freedman E."/>
            <person name="Gellesch M."/>
            <person name="Goldberg J."/>
            <person name="Griggs A."/>
            <person name="Gujja S."/>
            <person name="Heilman E."/>
            <person name="Heiman D."/>
            <person name="Howarth C."/>
            <person name="Mehta T."/>
            <person name="Neiman D."/>
            <person name="Pearson M."/>
            <person name="Roberts A."/>
            <person name="Saif S."/>
            <person name="Shea T."/>
            <person name="Shenoy N."/>
            <person name="Sisk P."/>
            <person name="Stolte C."/>
            <person name="Sykes S."/>
            <person name="White J."/>
            <person name="Yandava C."/>
            <person name="Haas B."/>
            <person name="Nusbaum C."/>
            <person name="Birren B."/>
        </authorList>
    </citation>
    <scope>NUCLEOTIDE SEQUENCE [LARGE SCALE GENOMIC DNA]</scope>
    <source>
        <strain evidence="2">ATCC 50818</strain>
    </source>
</reference>
<dbReference type="Gene3D" id="3.40.50.1820">
    <property type="entry name" value="alpha/beta hydrolase"/>
    <property type="match status" value="1"/>
</dbReference>
<keyword evidence="1" id="KW-0732">Signal</keyword>
<dbReference type="OMA" id="QMTPPGV"/>
<proteinExistence type="predicted"/>
<dbReference type="SUPFAM" id="SSF53474">
    <property type="entry name" value="alpha/beta-Hydrolases"/>
    <property type="match status" value="1"/>
</dbReference>
<dbReference type="InParanoid" id="F2UQY5"/>
<gene>
    <name evidence="2" type="ORF">PTSG_10314</name>
</gene>
<dbReference type="InterPro" id="IPR029058">
    <property type="entry name" value="AB_hydrolase_fold"/>
</dbReference>
<dbReference type="OrthoDB" id="190846at2759"/>
<protein>
    <recommendedName>
        <fullName evidence="4">Lecithin:cholesterol acyltransferase</fullName>
    </recommendedName>
</protein>